<evidence type="ECO:0000313" key="2">
    <source>
        <dbReference type="Proteomes" id="UP000199356"/>
    </source>
</evidence>
<sequence length="108" mass="12056">MTHRLEKLICAALEDNLRGRAPRPPEGSESVWNAFVALSRTRKRTAEGPEPITYAEVDAYCRLMRVPLEPRHVGILCAMDRIWLDHATGRKEAPPQDLTAAGFDAVFG</sequence>
<dbReference type="AlphaFoldDB" id="A0A1I5RVR1"/>
<dbReference type="EMBL" id="FOXA01000009">
    <property type="protein sequence ID" value="SFP62554.1"/>
    <property type="molecule type" value="Genomic_DNA"/>
</dbReference>
<dbReference type="STRING" id="441119.SAMN04488047_109115"/>
<keyword evidence="2" id="KW-1185">Reference proteome</keyword>
<gene>
    <name evidence="1" type="ORF">SAMN04488047_109115</name>
</gene>
<accession>A0A1I5RVR1</accession>
<evidence type="ECO:0000313" key="1">
    <source>
        <dbReference type="EMBL" id="SFP62554.1"/>
    </source>
</evidence>
<reference evidence="1 2" key="1">
    <citation type="submission" date="2016-10" db="EMBL/GenBank/DDBJ databases">
        <authorList>
            <person name="de Groot N.N."/>
        </authorList>
    </citation>
    <scope>NUCLEOTIDE SEQUENCE [LARGE SCALE GENOMIC DNA]</scope>
    <source>
        <strain evidence="1 2">DSM 19547</strain>
    </source>
</reference>
<dbReference type="Proteomes" id="UP000199356">
    <property type="component" value="Unassembled WGS sequence"/>
</dbReference>
<dbReference type="RefSeq" id="WP_093422350.1">
    <property type="nucleotide sequence ID" value="NZ_FOXA01000009.1"/>
</dbReference>
<proteinExistence type="predicted"/>
<protein>
    <submittedName>
        <fullName evidence="1">Uncharacterized protein</fullName>
    </submittedName>
</protein>
<dbReference type="Pfam" id="PF23812">
    <property type="entry name" value="Phage_TAC_18"/>
    <property type="match status" value="1"/>
</dbReference>
<dbReference type="InterPro" id="IPR056919">
    <property type="entry name" value="Phage_TAC_18"/>
</dbReference>
<name>A0A1I5RVR1_9RHOB</name>
<organism evidence="1 2">
    <name type="scientific">Tranquillimonas alkanivorans</name>
    <dbReference type="NCBI Taxonomy" id="441119"/>
    <lineage>
        <taxon>Bacteria</taxon>
        <taxon>Pseudomonadati</taxon>
        <taxon>Pseudomonadota</taxon>
        <taxon>Alphaproteobacteria</taxon>
        <taxon>Rhodobacterales</taxon>
        <taxon>Roseobacteraceae</taxon>
        <taxon>Tranquillimonas</taxon>
    </lineage>
</organism>
<dbReference type="OrthoDB" id="8371071at2"/>